<feature type="signal peptide" evidence="2">
    <location>
        <begin position="1"/>
        <end position="19"/>
    </location>
</feature>
<evidence type="ECO:0000256" key="1">
    <source>
        <dbReference type="SAM" id="MobiDB-lite"/>
    </source>
</evidence>
<proteinExistence type="predicted"/>
<accession>A0A949UUX6</accession>
<protein>
    <submittedName>
        <fullName evidence="3">Antifreeze protein</fullName>
    </submittedName>
</protein>
<feature type="compositionally biased region" description="Basic and acidic residues" evidence="1">
    <location>
        <begin position="41"/>
        <end position="64"/>
    </location>
</feature>
<reference evidence="3 4" key="1">
    <citation type="submission" date="2021-06" db="EMBL/GenBank/DDBJ databases">
        <title>Falsochrobactrum tianjin sp.nov., a new petroleum-degrading bacteria isolated from oily soils.</title>
        <authorList>
            <person name="Chen G."/>
            <person name="Chen H."/>
            <person name="Tian J."/>
            <person name="Qing J."/>
            <person name="Zhong L."/>
            <person name="Ma W."/>
            <person name="Song Y."/>
            <person name="Cui X."/>
            <person name="Yan B."/>
        </authorList>
    </citation>
    <scope>NUCLEOTIDE SEQUENCE [LARGE SCALE GENOMIC DNA]</scope>
    <source>
        <strain evidence="3 4">TDYN1</strain>
    </source>
</reference>
<dbReference type="RefSeq" id="WP_217678266.1">
    <property type="nucleotide sequence ID" value="NZ_JAHRVA010000005.1"/>
</dbReference>
<sequence>MRKSVLAFAALATITTAFAVPSFAASHGAIIEIQWHDGHRDHDRRPDWGNRRPHWDRERRRDTMGPRQIVRSLERRGYAVGDMNRRRDTYRVRATRPRGGRVILTVDAYSGRILDERRIGRGR</sequence>
<keyword evidence="2" id="KW-0732">Signal</keyword>
<feature type="region of interest" description="Disordered" evidence="1">
    <location>
        <begin position="41"/>
        <end position="67"/>
    </location>
</feature>
<evidence type="ECO:0000313" key="4">
    <source>
        <dbReference type="Proteomes" id="UP000752297"/>
    </source>
</evidence>
<gene>
    <name evidence="3" type="ORF">KUG47_12265</name>
</gene>
<organism evidence="3 4">
    <name type="scientific">Falsochrobactrum tianjinense</name>
    <dbReference type="NCBI Taxonomy" id="2706015"/>
    <lineage>
        <taxon>Bacteria</taxon>
        <taxon>Pseudomonadati</taxon>
        <taxon>Pseudomonadota</taxon>
        <taxon>Alphaproteobacteria</taxon>
        <taxon>Hyphomicrobiales</taxon>
        <taxon>Brucellaceae</taxon>
        <taxon>Falsochrobactrum</taxon>
    </lineage>
</organism>
<keyword evidence="4" id="KW-1185">Reference proteome</keyword>
<name>A0A949UUX6_9HYPH</name>
<comment type="caution">
    <text evidence="3">The sequence shown here is derived from an EMBL/GenBank/DDBJ whole genome shotgun (WGS) entry which is preliminary data.</text>
</comment>
<evidence type="ECO:0000256" key="2">
    <source>
        <dbReference type="SAM" id="SignalP"/>
    </source>
</evidence>
<dbReference type="Proteomes" id="UP000752297">
    <property type="component" value="Unassembled WGS sequence"/>
</dbReference>
<dbReference type="EMBL" id="JAHRVA010000005">
    <property type="protein sequence ID" value="MBV2144267.1"/>
    <property type="molecule type" value="Genomic_DNA"/>
</dbReference>
<evidence type="ECO:0000313" key="3">
    <source>
        <dbReference type="EMBL" id="MBV2144267.1"/>
    </source>
</evidence>
<dbReference type="AlphaFoldDB" id="A0A949UUX6"/>
<feature type="chain" id="PRO_5036762332" evidence="2">
    <location>
        <begin position="20"/>
        <end position="123"/>
    </location>
</feature>